<dbReference type="GO" id="GO:0005634">
    <property type="term" value="C:nucleus"/>
    <property type="evidence" value="ECO:0007669"/>
    <property type="project" value="UniProtKB-SubCell"/>
</dbReference>
<evidence type="ECO:0000256" key="2">
    <source>
        <dbReference type="ARBA" id="ARBA00009534"/>
    </source>
</evidence>
<feature type="region of interest" description="Disordered" evidence="7">
    <location>
        <begin position="276"/>
        <end position="322"/>
    </location>
</feature>
<comment type="similarity">
    <text evidence="2">Belongs to the RSRP family.</text>
</comment>
<feature type="compositionally biased region" description="Low complexity" evidence="7">
    <location>
        <begin position="92"/>
        <end position="125"/>
    </location>
</feature>
<gene>
    <name evidence="9" type="primary">RSRP1</name>
</gene>
<organism evidence="8 9">
    <name type="scientific">Pogona vitticeps</name>
    <name type="common">central bearded dragon</name>
    <dbReference type="NCBI Taxonomy" id="103695"/>
    <lineage>
        <taxon>Eukaryota</taxon>
        <taxon>Metazoa</taxon>
        <taxon>Chordata</taxon>
        <taxon>Craniata</taxon>
        <taxon>Vertebrata</taxon>
        <taxon>Euteleostomi</taxon>
        <taxon>Lepidosauria</taxon>
        <taxon>Squamata</taxon>
        <taxon>Bifurcata</taxon>
        <taxon>Unidentata</taxon>
        <taxon>Episquamata</taxon>
        <taxon>Toxicofera</taxon>
        <taxon>Iguania</taxon>
        <taxon>Acrodonta</taxon>
        <taxon>Agamidae</taxon>
        <taxon>Amphibolurinae</taxon>
        <taxon>Pogona</taxon>
    </lineage>
</organism>
<dbReference type="Pfam" id="PF17069">
    <property type="entry name" value="RSRP"/>
    <property type="match status" value="1"/>
</dbReference>
<dbReference type="OrthoDB" id="9950396at2759"/>
<evidence type="ECO:0000313" key="9">
    <source>
        <dbReference type="RefSeq" id="XP_020658904.2"/>
    </source>
</evidence>
<comment type="function">
    <text evidence="6">Probably acts as a spliceosomal factor that contributes to spliceosome assembly and regulates the isoform switching of proteins such as PARP6.</text>
</comment>
<keyword evidence="5" id="KW-0539">Nucleus</keyword>
<evidence type="ECO:0000256" key="1">
    <source>
        <dbReference type="ARBA" id="ARBA00004123"/>
    </source>
</evidence>
<name>A0A6J0ULD4_9SAUR</name>
<feature type="compositionally biased region" description="Basic and acidic residues" evidence="7">
    <location>
        <begin position="276"/>
        <end position="294"/>
    </location>
</feature>
<dbReference type="Proteomes" id="UP001652642">
    <property type="component" value="Chromosome 9"/>
</dbReference>
<evidence type="ECO:0000256" key="7">
    <source>
        <dbReference type="SAM" id="MobiDB-lite"/>
    </source>
</evidence>
<feature type="compositionally biased region" description="Polar residues" evidence="7">
    <location>
        <begin position="23"/>
        <end position="39"/>
    </location>
</feature>
<evidence type="ECO:0000256" key="6">
    <source>
        <dbReference type="ARBA" id="ARBA00034666"/>
    </source>
</evidence>
<feature type="region of interest" description="Disordered" evidence="7">
    <location>
        <begin position="1"/>
        <end position="199"/>
    </location>
</feature>
<evidence type="ECO:0000256" key="4">
    <source>
        <dbReference type="ARBA" id="ARBA00022553"/>
    </source>
</evidence>
<sequence length="345" mass="39808">MAVTNETGLSPQAPPQSQNPSAWYQSPQLLDGSSQQKENSAAPAAIVSGQQKTEGTGSENTQNERSSRKTDEMTDFMDDLTLSSPRERSRSVSRSSCSRRSSSRSSSRSSYSSRSSSSTSSSRSWSRSRSRSRSRAKRNCSRRNRRYSRSYSRSRSRSRSYRYRERYHPRYYSRYRRSPPRYRSRSRSPRRSYYRRSYSRSRSRSRRCYGFGRTIYPEAYRSWRSRSRSRSRSRTPLRLTEKEKRELLEIAKANAAKALGTDIVLPASLKIATQLKENESGKQKEESVEPDKTVGLKSGSFTSKETVLSPGREEKKSPAGQWIPVKNENMLFHSFSPRSMSFRAR</sequence>
<proteinExistence type="inferred from homology"/>
<evidence type="ECO:0000256" key="5">
    <source>
        <dbReference type="ARBA" id="ARBA00023242"/>
    </source>
</evidence>
<dbReference type="GeneID" id="110084151"/>
<dbReference type="RefSeq" id="XP_020658904.2">
    <property type="nucleotide sequence ID" value="XM_020803245.2"/>
</dbReference>
<comment type="subcellular location">
    <subcellularLocation>
        <location evidence="1">Nucleus</location>
    </subcellularLocation>
</comment>
<dbReference type="CTD" id="57035"/>
<dbReference type="KEGG" id="pvt:110084151"/>
<reference evidence="9" key="1">
    <citation type="submission" date="2025-08" db="UniProtKB">
        <authorList>
            <consortium name="RefSeq"/>
        </authorList>
    </citation>
    <scope>IDENTIFICATION</scope>
</reference>
<accession>A0A6J0ULD4</accession>
<keyword evidence="4" id="KW-0597">Phosphoprotein</keyword>
<keyword evidence="8" id="KW-1185">Reference proteome</keyword>
<dbReference type="AlphaFoldDB" id="A0A6J0ULD4"/>
<dbReference type="InParanoid" id="A0A6J0ULD4"/>
<feature type="compositionally biased region" description="Polar residues" evidence="7">
    <location>
        <begin position="48"/>
        <end position="64"/>
    </location>
</feature>
<feature type="compositionally biased region" description="Basic residues" evidence="7">
    <location>
        <begin position="169"/>
        <end position="199"/>
    </location>
</feature>
<protein>
    <recommendedName>
        <fullName evidence="3">Arginine/serine-rich protein 1</fullName>
    </recommendedName>
</protein>
<evidence type="ECO:0000256" key="3">
    <source>
        <dbReference type="ARBA" id="ARBA00018147"/>
    </source>
</evidence>
<dbReference type="PANTHER" id="PTHR47622:SF1">
    <property type="entry name" value="ARGININE_SERINE-RICH PROTEIN 1"/>
    <property type="match status" value="1"/>
</dbReference>
<dbReference type="InterPro" id="IPR029656">
    <property type="entry name" value="RSRP1"/>
</dbReference>
<feature type="compositionally biased region" description="Basic residues" evidence="7">
    <location>
        <begin position="126"/>
        <end position="161"/>
    </location>
</feature>
<evidence type="ECO:0000313" key="8">
    <source>
        <dbReference type="Proteomes" id="UP001652642"/>
    </source>
</evidence>
<dbReference type="PANTHER" id="PTHR47622">
    <property type="entry name" value="ARGININE/SERINE-RICH PROTEIN 1"/>
    <property type="match status" value="1"/>
</dbReference>